<feature type="transmembrane region" description="Helical" evidence="5">
    <location>
        <begin position="237"/>
        <end position="254"/>
    </location>
</feature>
<feature type="transmembrane region" description="Helical" evidence="5">
    <location>
        <begin position="57"/>
        <end position="77"/>
    </location>
</feature>
<feature type="transmembrane region" description="Helical" evidence="5">
    <location>
        <begin position="300"/>
        <end position="318"/>
    </location>
</feature>
<evidence type="ECO:0000259" key="7">
    <source>
        <dbReference type="Pfam" id="PF11846"/>
    </source>
</evidence>
<feature type="transmembrane region" description="Helical" evidence="5">
    <location>
        <begin position="119"/>
        <end position="139"/>
    </location>
</feature>
<accession>A0A9X1W4Z0</accession>
<evidence type="ECO:0000313" key="8">
    <source>
        <dbReference type="EMBL" id="MCJ0765803.1"/>
    </source>
</evidence>
<evidence type="ECO:0000256" key="1">
    <source>
        <dbReference type="ARBA" id="ARBA00004141"/>
    </source>
</evidence>
<reference evidence="8" key="1">
    <citation type="submission" date="2022-03" db="EMBL/GenBank/DDBJ databases">
        <authorList>
            <person name="Woo C.Y."/>
        </authorList>
    </citation>
    <scope>NUCLEOTIDE SEQUENCE</scope>
    <source>
        <strain evidence="8">CYS-02</strain>
    </source>
</reference>
<feature type="transmembrane region" description="Helical" evidence="5">
    <location>
        <begin position="27"/>
        <end position="45"/>
    </location>
</feature>
<organism evidence="8 9">
    <name type="scientific">Variovorax terrae</name>
    <dbReference type="NCBI Taxonomy" id="2923278"/>
    <lineage>
        <taxon>Bacteria</taxon>
        <taxon>Pseudomonadati</taxon>
        <taxon>Pseudomonadota</taxon>
        <taxon>Betaproteobacteria</taxon>
        <taxon>Burkholderiales</taxon>
        <taxon>Comamonadaceae</taxon>
        <taxon>Variovorax</taxon>
    </lineage>
</organism>
<evidence type="ECO:0000256" key="4">
    <source>
        <dbReference type="ARBA" id="ARBA00023136"/>
    </source>
</evidence>
<feature type="transmembrane region" description="Helical" evidence="5">
    <location>
        <begin position="192"/>
        <end position="225"/>
    </location>
</feature>
<feature type="domain" description="O-antigen ligase-related" evidence="6">
    <location>
        <begin position="195"/>
        <end position="341"/>
    </location>
</feature>
<feature type="transmembrane region" description="Helical" evidence="5">
    <location>
        <begin position="330"/>
        <end position="350"/>
    </location>
</feature>
<evidence type="ECO:0000259" key="6">
    <source>
        <dbReference type="Pfam" id="PF04932"/>
    </source>
</evidence>
<dbReference type="GO" id="GO:0016020">
    <property type="term" value="C:membrane"/>
    <property type="evidence" value="ECO:0007669"/>
    <property type="project" value="UniProtKB-SubCell"/>
</dbReference>
<evidence type="ECO:0000256" key="5">
    <source>
        <dbReference type="SAM" id="Phobius"/>
    </source>
</evidence>
<dbReference type="Pfam" id="PF11846">
    <property type="entry name" value="Wzy_C_2"/>
    <property type="match status" value="1"/>
</dbReference>
<proteinExistence type="predicted"/>
<name>A0A9X1W4Z0_9BURK</name>
<dbReference type="InterPro" id="IPR007016">
    <property type="entry name" value="O-antigen_ligase-rel_domated"/>
</dbReference>
<keyword evidence="4 5" id="KW-0472">Membrane</keyword>
<dbReference type="Pfam" id="PF04932">
    <property type="entry name" value="Wzy_C"/>
    <property type="match status" value="1"/>
</dbReference>
<gene>
    <name evidence="8" type="ORF">MMF98_21525</name>
</gene>
<protein>
    <submittedName>
        <fullName evidence="8">Wzy polymerase domain-containing protein</fullName>
    </submittedName>
</protein>
<feature type="domain" description="Virulence factor membrane-bound polymerase C-terminal" evidence="7">
    <location>
        <begin position="363"/>
        <end position="536"/>
    </location>
</feature>
<dbReference type="Proteomes" id="UP001139447">
    <property type="component" value="Unassembled WGS sequence"/>
</dbReference>
<keyword evidence="2 5" id="KW-0812">Transmembrane</keyword>
<evidence type="ECO:0000256" key="2">
    <source>
        <dbReference type="ARBA" id="ARBA00022692"/>
    </source>
</evidence>
<dbReference type="InterPro" id="IPR051533">
    <property type="entry name" value="WaaL-like"/>
</dbReference>
<feature type="transmembrane region" description="Helical" evidence="5">
    <location>
        <begin position="89"/>
        <end position="107"/>
    </location>
</feature>
<dbReference type="RefSeq" id="WP_243309394.1">
    <property type="nucleotide sequence ID" value="NZ_JALGBI010000003.1"/>
</dbReference>
<dbReference type="PANTHER" id="PTHR37422:SF13">
    <property type="entry name" value="LIPOPOLYSACCHARIDE BIOSYNTHESIS PROTEIN PA4999-RELATED"/>
    <property type="match status" value="1"/>
</dbReference>
<evidence type="ECO:0000256" key="3">
    <source>
        <dbReference type="ARBA" id="ARBA00022989"/>
    </source>
</evidence>
<comment type="caution">
    <text evidence="8">The sequence shown here is derived from an EMBL/GenBank/DDBJ whole genome shotgun (WGS) entry which is preliminary data.</text>
</comment>
<evidence type="ECO:0000313" key="9">
    <source>
        <dbReference type="Proteomes" id="UP001139447"/>
    </source>
</evidence>
<dbReference type="InterPro" id="IPR021797">
    <property type="entry name" value="Wzy_C_2"/>
</dbReference>
<feature type="transmembrane region" description="Helical" evidence="5">
    <location>
        <begin position="362"/>
        <end position="388"/>
    </location>
</feature>
<keyword evidence="9" id="KW-1185">Reference proteome</keyword>
<dbReference type="PANTHER" id="PTHR37422">
    <property type="entry name" value="TEICHURONIC ACID BIOSYNTHESIS PROTEIN TUAE"/>
    <property type="match status" value="1"/>
</dbReference>
<keyword evidence="3 5" id="KW-1133">Transmembrane helix</keyword>
<dbReference type="AlphaFoldDB" id="A0A9X1W4Z0"/>
<sequence>MAYLVCFAVFGLPFLVGYGTLPLTNFAAEVLCTVGMAIMLIMVGQSPVPLQRMPRELKVMLAAFGVLACGVVAQYVSFGLKNAEASMAVFGYLACAALSAWIGYAACLGPQASQWRRAIAMGLLAGSLLAALASIAQYFKVDAQWLVLSPARDAGRTFGFVRQPNHQGTFLNLGLVALLVLQRKNGWRSLMWYALSAVLIFGIVTTASRTALLQLVFVSLCMMLVCRHDGASVLKGLWPVVLALGVWGALWLVSQTDGSEFYGNAKLSQTSTEGLGIRSEMWRQTAALILQHPWAGNGVASYPAVIFLSGAVLGIGVLMSHSHNLLLQLAFSYGIPIALAFTSAVLWVLWRVRHRFMADTGFLAWGCLGCILIHSMFEFPLWYAYFLLPASFFLGWLTCPAAEGGQTLQSDVDGLSAAKRSARIRQRAAISALAGVSVISVAIWMNRDYYKLTPIYMPGLTATLPDRMHEADSVFWFHHFAEFPKLPMETVTPANYQAYLDSLGNVGCLMHEPWIQGGTVLALAYAGRADEAKWIMYLYGQLSGGKVEHFKRALESSNLPLAAELLRYLEKPEPVRPALAFFEQACFGRGSSP</sequence>
<dbReference type="EMBL" id="JALGBI010000003">
    <property type="protein sequence ID" value="MCJ0765803.1"/>
    <property type="molecule type" value="Genomic_DNA"/>
</dbReference>
<comment type="subcellular location">
    <subcellularLocation>
        <location evidence="1">Membrane</location>
        <topology evidence="1">Multi-pass membrane protein</topology>
    </subcellularLocation>
</comment>